<dbReference type="GO" id="GO:0097053">
    <property type="term" value="P:L-kynurenine catabolic process"/>
    <property type="evidence" value="ECO:0007669"/>
    <property type="project" value="UniProtKB-UniPathway"/>
</dbReference>
<dbReference type="GO" id="GO:0005737">
    <property type="term" value="C:cytoplasm"/>
    <property type="evidence" value="ECO:0007669"/>
    <property type="project" value="UniProtKB-UniRule"/>
</dbReference>
<dbReference type="KEGG" id="rli:RLO149_c008190"/>
<dbReference type="EC" id="3.7.1.3" evidence="4 5"/>
<dbReference type="GO" id="GO:0019441">
    <property type="term" value="P:L-tryptophan catabolic process to kynurenine"/>
    <property type="evidence" value="ECO:0007669"/>
    <property type="project" value="TreeGrafter"/>
</dbReference>
<comment type="catalytic activity">
    <reaction evidence="5">
        <text>L-kynurenine + H2O = anthranilate + L-alanine + H(+)</text>
        <dbReference type="Rhea" id="RHEA:16813"/>
        <dbReference type="ChEBI" id="CHEBI:15377"/>
        <dbReference type="ChEBI" id="CHEBI:15378"/>
        <dbReference type="ChEBI" id="CHEBI:16567"/>
        <dbReference type="ChEBI" id="CHEBI:57959"/>
        <dbReference type="ChEBI" id="CHEBI:57972"/>
        <dbReference type="EC" id="3.7.1.3"/>
    </reaction>
</comment>
<dbReference type="RefSeq" id="WP_013960786.1">
    <property type="nucleotide sequence ID" value="NC_015730.1"/>
</dbReference>
<dbReference type="HOGENOM" id="CLU_003433_4_1_5"/>
<comment type="pathway">
    <text evidence="5">Amino-acid degradation; L-kynurenine degradation; L-alanine and anthranilate from L-kynurenine: step 1/1.</text>
</comment>
<evidence type="ECO:0000313" key="7">
    <source>
        <dbReference type="Proteomes" id="UP000001353"/>
    </source>
</evidence>
<dbReference type="UniPathway" id="UPA00334">
    <property type="reaction ID" value="UER00455"/>
</dbReference>
<sequence length="402" mass="44597">MTQYKTDFEWTRQQFDLPEGMIYLNGNSLGPMPRASVPAMTSFLNDEWRTELIKGWNTKDWFMQTNTLGDRIGRLIGAPAGSTVVSDTLSIKVFQAVAAGMAMVPDRKVILSDNGNFPTDLYMVEGLIKLKDAGYELRTPDPEDVMDHIIEDVGVVMLTEVDYRTGRRHDMKAIIDKAHALGAVVVWDLAHSAGAVPVDVGGCDVDFAVGCTYKYLNGGPGAPAFIHVAPRLLDTVEPFLSGWYGHEAPFAFDTAFRPMPGKIERMRIGTPSIASFALLSVALDIWDNVDMDELQTRSAELCALFISEIEARCPGLDLVTPREPRKRGSHVSFAFEHGYACMQALIADNVIGDFRAPNVMRFGITPLFVNEADIMGAVDKLEKILKEERWKNAQFQKRSLVT</sequence>
<dbReference type="eggNOG" id="COG3844">
    <property type="taxonomic scope" value="Bacteria"/>
</dbReference>
<keyword evidence="7" id="KW-1185">Reference proteome</keyword>
<dbReference type="Pfam" id="PF22580">
    <property type="entry name" value="KYNU_C"/>
    <property type="match status" value="1"/>
</dbReference>
<organism evidence="6 7">
    <name type="scientific">Roseobacter litoralis (strain ATCC 49566 / DSM 6996 / JCM 21268 / NBRC 15278 / OCh 149)</name>
    <dbReference type="NCBI Taxonomy" id="391595"/>
    <lineage>
        <taxon>Bacteria</taxon>
        <taxon>Pseudomonadati</taxon>
        <taxon>Pseudomonadota</taxon>
        <taxon>Alphaproteobacteria</taxon>
        <taxon>Rhodobacterales</taxon>
        <taxon>Roseobacteraceae</taxon>
        <taxon>Roseobacter</taxon>
    </lineage>
</organism>
<reference evidence="6 7" key="1">
    <citation type="journal article" date="2011" name="BMC Genomics">
        <title>Comparative genome analysis and genome-guided physiological analysis of Roseobacter litoralis.</title>
        <authorList>
            <person name="Kalhoefer D."/>
            <person name="Thole S."/>
            <person name="Voget S."/>
            <person name="Lehmann R."/>
            <person name="Liesegang H."/>
            <person name="Wollher A."/>
            <person name="Daniel R."/>
            <person name="Simon M."/>
            <person name="Brinkhoff T."/>
        </authorList>
    </citation>
    <scope>NUCLEOTIDE SEQUENCE [LARGE SCALE GENOMIC DNA]</scope>
    <source>
        <strain evidence="7">ATCC 49566 / DSM 6996 / JCM 21268 / NBRC 15278 / OCh 149</strain>
    </source>
</reference>
<dbReference type="GO" id="GO:0030170">
    <property type="term" value="F:pyridoxal phosphate binding"/>
    <property type="evidence" value="ECO:0007669"/>
    <property type="project" value="UniProtKB-UniRule"/>
</dbReference>
<dbReference type="OrthoDB" id="9812626at2"/>
<dbReference type="GO" id="GO:0030429">
    <property type="term" value="F:kynureninase activity"/>
    <property type="evidence" value="ECO:0007669"/>
    <property type="project" value="UniProtKB-UniRule"/>
</dbReference>
<protein>
    <recommendedName>
        <fullName evidence="4 5">Kynureninase</fullName>
        <ecNumber evidence="4 5">3.7.1.3</ecNumber>
    </recommendedName>
</protein>
<dbReference type="InterPro" id="IPR010111">
    <property type="entry name" value="Kynureninase"/>
</dbReference>
<dbReference type="SUPFAM" id="SSF53383">
    <property type="entry name" value="PLP-dependent transferases"/>
    <property type="match status" value="1"/>
</dbReference>
<comment type="function">
    <text evidence="5">Catalyzes the cleavage of L-kynurenine (L-Kyn) and L-3-hydroxykynurenine (L-3OHKyn) into anthranilic acid (AA) and 3-hydroxyanthranilic acid (3-OHAA), respectively.</text>
</comment>
<name>F7ZLI6_ROSLO</name>
<dbReference type="GO" id="GO:0009435">
    <property type="term" value="P:NAD+ biosynthetic process"/>
    <property type="evidence" value="ECO:0007669"/>
    <property type="project" value="UniProtKB-UniRule"/>
</dbReference>
<dbReference type="UniPathway" id="UPA00253">
    <property type="reaction ID" value="UER00329"/>
</dbReference>
<dbReference type="Gene3D" id="3.40.640.10">
    <property type="entry name" value="Type I PLP-dependent aspartate aminotransferase-like (Major domain)"/>
    <property type="match status" value="1"/>
</dbReference>
<evidence type="ECO:0000256" key="5">
    <source>
        <dbReference type="PIRNR" id="PIRNR038800"/>
    </source>
</evidence>
<dbReference type="InterPro" id="IPR015424">
    <property type="entry name" value="PyrdxlP-dep_Trfase"/>
</dbReference>
<keyword evidence="3 5" id="KW-0663">Pyridoxal phosphate</keyword>
<evidence type="ECO:0000256" key="4">
    <source>
        <dbReference type="NCBIfam" id="TIGR01814"/>
    </source>
</evidence>
<dbReference type="AlphaFoldDB" id="F7ZLI6"/>
<keyword evidence="2 5" id="KW-0378">Hydrolase</keyword>
<gene>
    <name evidence="6" type="primary">kynU</name>
    <name evidence="6" type="ordered locus">RLO149_c008190</name>
</gene>
<dbReference type="GO" id="GO:0043420">
    <property type="term" value="P:anthranilate metabolic process"/>
    <property type="evidence" value="ECO:0007669"/>
    <property type="project" value="TreeGrafter"/>
</dbReference>
<evidence type="ECO:0000313" key="6">
    <source>
        <dbReference type="EMBL" id="AEI92846.1"/>
    </source>
</evidence>
<accession>F7ZLI6</accession>
<dbReference type="STRING" id="391595.RLO149_c008190"/>
<dbReference type="InterPro" id="IPR015422">
    <property type="entry name" value="PyrdxlP-dep_Trfase_small"/>
</dbReference>
<dbReference type="PANTHER" id="PTHR14084">
    <property type="entry name" value="KYNURENINASE"/>
    <property type="match status" value="1"/>
</dbReference>
<dbReference type="Proteomes" id="UP000001353">
    <property type="component" value="Chromosome"/>
</dbReference>
<comment type="subunit">
    <text evidence="5">Homodimer.</text>
</comment>
<evidence type="ECO:0000256" key="1">
    <source>
        <dbReference type="ARBA" id="ARBA00022642"/>
    </source>
</evidence>
<evidence type="ECO:0000256" key="2">
    <source>
        <dbReference type="ARBA" id="ARBA00022801"/>
    </source>
</evidence>
<comment type="similarity">
    <text evidence="5">Belongs to the kynureninase family.</text>
</comment>
<comment type="cofactor">
    <cofactor evidence="5">
        <name>pyridoxal 5'-phosphate</name>
        <dbReference type="ChEBI" id="CHEBI:597326"/>
    </cofactor>
</comment>
<dbReference type="PIRSF" id="PIRSF038800">
    <property type="entry name" value="KYNU"/>
    <property type="match status" value="1"/>
</dbReference>
<comment type="pathway">
    <text evidence="5">Cofactor biosynthesis; NAD(+) biosynthesis; quinolinate from L-kynurenine: step 2/3.</text>
</comment>
<dbReference type="InterPro" id="IPR015421">
    <property type="entry name" value="PyrdxlP-dep_Trfase_major"/>
</dbReference>
<proteinExistence type="inferred from homology"/>
<evidence type="ECO:0000256" key="3">
    <source>
        <dbReference type="ARBA" id="ARBA00022898"/>
    </source>
</evidence>
<dbReference type="PANTHER" id="PTHR14084:SF0">
    <property type="entry name" value="KYNURENINASE"/>
    <property type="match status" value="1"/>
</dbReference>
<dbReference type="NCBIfam" id="TIGR01814">
    <property type="entry name" value="kynureninase"/>
    <property type="match status" value="1"/>
</dbReference>
<dbReference type="Gene3D" id="3.90.1150.10">
    <property type="entry name" value="Aspartate Aminotransferase, domain 1"/>
    <property type="match status" value="1"/>
</dbReference>
<dbReference type="EMBL" id="CP002623">
    <property type="protein sequence ID" value="AEI92846.1"/>
    <property type="molecule type" value="Genomic_DNA"/>
</dbReference>
<keyword evidence="1 5" id="KW-0662">Pyridine nucleotide biosynthesis</keyword>
<comment type="catalytic activity">
    <reaction evidence="5">
        <text>3-hydroxy-L-kynurenine + H2O = 3-hydroxyanthranilate + L-alanine + H(+)</text>
        <dbReference type="Rhea" id="RHEA:25143"/>
        <dbReference type="ChEBI" id="CHEBI:15377"/>
        <dbReference type="ChEBI" id="CHEBI:15378"/>
        <dbReference type="ChEBI" id="CHEBI:36559"/>
        <dbReference type="ChEBI" id="CHEBI:57972"/>
        <dbReference type="ChEBI" id="CHEBI:58125"/>
        <dbReference type="EC" id="3.7.1.3"/>
    </reaction>
</comment>